<dbReference type="EMBL" id="DVHI01000005">
    <property type="protein sequence ID" value="HIR61932.1"/>
    <property type="molecule type" value="Genomic_DNA"/>
</dbReference>
<reference evidence="1" key="1">
    <citation type="submission" date="2020-10" db="EMBL/GenBank/DDBJ databases">
        <authorList>
            <person name="Gilroy R."/>
        </authorList>
    </citation>
    <scope>NUCLEOTIDE SEQUENCE</scope>
    <source>
        <strain evidence="1">ChiHjej13B12-12457</strain>
    </source>
</reference>
<dbReference type="AlphaFoldDB" id="A0A9D1DZM1"/>
<gene>
    <name evidence="1" type="ORF">IAC94_00200</name>
</gene>
<comment type="caution">
    <text evidence="1">The sequence shown here is derived from an EMBL/GenBank/DDBJ whole genome shotgun (WGS) entry which is preliminary data.</text>
</comment>
<proteinExistence type="predicted"/>
<evidence type="ECO:0000313" key="1">
    <source>
        <dbReference type="EMBL" id="HIR61932.1"/>
    </source>
</evidence>
<name>A0A9D1DZM1_9BACT</name>
<evidence type="ECO:0000313" key="2">
    <source>
        <dbReference type="Proteomes" id="UP000886744"/>
    </source>
</evidence>
<dbReference type="Proteomes" id="UP000886744">
    <property type="component" value="Unassembled WGS sequence"/>
</dbReference>
<reference evidence="1" key="2">
    <citation type="journal article" date="2021" name="PeerJ">
        <title>Extensive microbial diversity within the chicken gut microbiome revealed by metagenomics and culture.</title>
        <authorList>
            <person name="Gilroy R."/>
            <person name="Ravi A."/>
            <person name="Getino M."/>
            <person name="Pursley I."/>
            <person name="Horton D.L."/>
            <person name="Alikhan N.F."/>
            <person name="Baker D."/>
            <person name="Gharbi K."/>
            <person name="Hall N."/>
            <person name="Watson M."/>
            <person name="Adriaenssens E.M."/>
            <person name="Foster-Nyarko E."/>
            <person name="Jarju S."/>
            <person name="Secka A."/>
            <person name="Antonio M."/>
            <person name="Oren A."/>
            <person name="Chaudhuri R.R."/>
            <person name="La Ragione R."/>
            <person name="Hildebrand F."/>
            <person name="Pallen M.J."/>
        </authorList>
    </citation>
    <scope>NUCLEOTIDE SEQUENCE</scope>
    <source>
        <strain evidence="1">ChiHjej13B12-12457</strain>
    </source>
</reference>
<feature type="non-terminal residue" evidence="1">
    <location>
        <position position="52"/>
    </location>
</feature>
<accession>A0A9D1DZM1</accession>
<protein>
    <submittedName>
        <fullName evidence="1">Uncharacterized protein</fullName>
    </submittedName>
</protein>
<sequence length="52" mass="5851">MNPAGDEQMLTVVGFSPSMEVEYPDEGEEGFYYWLNCNFVEGSGDEETYSVT</sequence>
<organism evidence="1 2">
    <name type="scientific">Candidatus Coprenecus avistercoris</name>
    <dbReference type="NCBI Taxonomy" id="2840730"/>
    <lineage>
        <taxon>Bacteria</taxon>
        <taxon>Pseudomonadati</taxon>
        <taxon>Bacteroidota</taxon>
        <taxon>Bacteroidia</taxon>
        <taxon>Bacteroidales</taxon>
        <taxon>Rikenellaceae</taxon>
        <taxon>Rikenellaceae incertae sedis</taxon>
        <taxon>Candidatus Coprenecus</taxon>
    </lineage>
</organism>